<feature type="transmembrane region" description="Helical" evidence="2">
    <location>
        <begin position="313"/>
        <end position="334"/>
    </location>
</feature>
<feature type="region of interest" description="Disordered" evidence="1">
    <location>
        <begin position="114"/>
        <end position="153"/>
    </location>
</feature>
<dbReference type="InterPro" id="IPR037997">
    <property type="entry name" value="Dgk1-like"/>
</dbReference>
<dbReference type="GO" id="GO:2001210">
    <property type="term" value="P:regulation of isopentenyl diphosphate biosynthetic process, mevalonate pathway"/>
    <property type="evidence" value="ECO:0007669"/>
    <property type="project" value="EnsemblFungi"/>
</dbReference>
<dbReference type="GO" id="GO:0006654">
    <property type="term" value="P:phosphatidic acid biosynthetic process"/>
    <property type="evidence" value="ECO:0007669"/>
    <property type="project" value="EnsemblFungi"/>
</dbReference>
<sequence length="408" mass="45225">MSARVLIPSTTLSNELKDSKAVSVNYNYNYNCLNDPHSVYNEDEDEDYILEESAGNSSDDSTDEISDEYTDISDNEIGHNKIGNDNAETDDSNDNSDITSFSLNSSSSTLTISNNLSSDEDGYKDTYNNSYKASTPRSTGSTGSTDSTNTKKLNIKNASTSKITISIENNLSFLNQNVNNFIKKHEIPRKVLHISIGFITLYLYGKGYEISDINPILITGFLILLSIDVVRLNFPRVNQLYIRYFGLLMRQKEVNSVNGVIYYLLGLIIPFSLFSKDISMLSVLLLSWSDTAASTFGRLYGHLTPRLTPNKSLAGSIAAFFTGVFSCIILYAYFLPKNPTSNHLLLRTSSSIMYSADKSRLSLPLFSLLCGLIAAISEAIQIFNLDDNFTIPVLSSCFLYAVLRVASK</sequence>
<dbReference type="GO" id="GO:0005789">
    <property type="term" value="C:endoplasmic reticulum membrane"/>
    <property type="evidence" value="ECO:0007669"/>
    <property type="project" value="EnsemblFungi"/>
</dbReference>
<dbReference type="PANTHER" id="PTHR31303:SF1">
    <property type="entry name" value="CTP-DEPENDENT DIACYLGLYCEROL KINASE 1"/>
    <property type="match status" value="1"/>
</dbReference>
<name>A0A1D2V8B9_9ASCO</name>
<dbReference type="FunCoup" id="A0A1D2V8B9">
    <property type="interactions" value="48"/>
</dbReference>
<evidence type="ECO:0000313" key="4">
    <source>
        <dbReference type="Proteomes" id="UP000095038"/>
    </source>
</evidence>
<feature type="compositionally biased region" description="Low complexity" evidence="1">
    <location>
        <begin position="134"/>
        <end position="150"/>
    </location>
</feature>
<protein>
    <recommendedName>
        <fullName evidence="5">Phosphatidate cytidylyltransferase</fullName>
    </recommendedName>
</protein>
<keyword evidence="2" id="KW-0472">Membrane</keyword>
<dbReference type="GO" id="GO:0141035">
    <property type="term" value="F:CTP-dependent diacylglycerol kinase activity"/>
    <property type="evidence" value="ECO:0007669"/>
    <property type="project" value="EnsemblFungi"/>
</dbReference>
<feature type="region of interest" description="Disordered" evidence="1">
    <location>
        <begin position="52"/>
        <end position="100"/>
    </location>
</feature>
<keyword evidence="2" id="KW-1133">Transmembrane helix</keyword>
<evidence type="ECO:0000256" key="2">
    <source>
        <dbReference type="SAM" id="Phobius"/>
    </source>
</evidence>
<evidence type="ECO:0008006" key="5">
    <source>
        <dbReference type="Google" id="ProtNLM"/>
    </source>
</evidence>
<proteinExistence type="predicted"/>
<dbReference type="InParanoid" id="A0A1D2V8B9"/>
<feature type="transmembrane region" description="Helical" evidence="2">
    <location>
        <begin position="213"/>
        <end position="234"/>
    </location>
</feature>
<organism evidence="3 4">
    <name type="scientific">Ascoidea rubescens DSM 1968</name>
    <dbReference type="NCBI Taxonomy" id="1344418"/>
    <lineage>
        <taxon>Eukaryota</taxon>
        <taxon>Fungi</taxon>
        <taxon>Dikarya</taxon>
        <taxon>Ascomycota</taxon>
        <taxon>Saccharomycotina</taxon>
        <taxon>Saccharomycetes</taxon>
        <taxon>Ascoideaceae</taxon>
        <taxon>Ascoidea</taxon>
    </lineage>
</organism>
<keyword evidence="2" id="KW-0812">Transmembrane</keyword>
<dbReference type="Pfam" id="PF01148">
    <property type="entry name" value="CTP_transf_1"/>
    <property type="match status" value="1"/>
</dbReference>
<feature type="compositionally biased region" description="Acidic residues" evidence="1">
    <location>
        <begin position="60"/>
        <end position="74"/>
    </location>
</feature>
<accession>A0A1D2V8B9</accession>
<feature type="transmembrane region" description="Helical" evidence="2">
    <location>
        <begin position="255"/>
        <end position="274"/>
    </location>
</feature>
<feature type="transmembrane region" description="Helical" evidence="2">
    <location>
        <begin position="389"/>
        <end position="406"/>
    </location>
</feature>
<dbReference type="STRING" id="1344418.A0A1D2V8B9"/>
<feature type="transmembrane region" description="Helical" evidence="2">
    <location>
        <begin position="361"/>
        <end position="383"/>
    </location>
</feature>
<dbReference type="AlphaFoldDB" id="A0A1D2V8B9"/>
<dbReference type="RefSeq" id="XP_020044177.1">
    <property type="nucleotide sequence ID" value="XM_020194214.1"/>
</dbReference>
<evidence type="ECO:0000313" key="3">
    <source>
        <dbReference type="EMBL" id="ODV57870.1"/>
    </source>
</evidence>
<dbReference type="GeneID" id="30967850"/>
<dbReference type="Proteomes" id="UP000095038">
    <property type="component" value="Unassembled WGS sequence"/>
</dbReference>
<reference evidence="4" key="1">
    <citation type="submission" date="2016-05" db="EMBL/GenBank/DDBJ databases">
        <title>Comparative genomics of biotechnologically important yeasts.</title>
        <authorList>
            <consortium name="DOE Joint Genome Institute"/>
            <person name="Riley R."/>
            <person name="Haridas S."/>
            <person name="Wolfe K.H."/>
            <person name="Lopes M.R."/>
            <person name="Hittinger C.T."/>
            <person name="Goker M."/>
            <person name="Salamov A."/>
            <person name="Wisecaver J."/>
            <person name="Long T.M."/>
            <person name="Aerts A.L."/>
            <person name="Barry K."/>
            <person name="Choi C."/>
            <person name="Clum A."/>
            <person name="Coughlan A.Y."/>
            <person name="Deshpande S."/>
            <person name="Douglass A.P."/>
            <person name="Hanson S.J."/>
            <person name="Klenk H.-P."/>
            <person name="Labutti K."/>
            <person name="Lapidus A."/>
            <person name="Lindquist E."/>
            <person name="Lipzen A."/>
            <person name="Meier-Kolthoff J.P."/>
            <person name="Ohm R.A."/>
            <person name="Otillar R.P."/>
            <person name="Pangilinan J."/>
            <person name="Peng Y."/>
            <person name="Rokas A."/>
            <person name="Rosa C.A."/>
            <person name="Scheuner C."/>
            <person name="Sibirny A.A."/>
            <person name="Slot J.C."/>
            <person name="Stielow J.B."/>
            <person name="Sun H."/>
            <person name="Kurtzman C.P."/>
            <person name="Blackwell M."/>
            <person name="Grigoriev I.V."/>
            <person name="Jeffries T.W."/>
        </authorList>
    </citation>
    <scope>NUCLEOTIDE SEQUENCE [LARGE SCALE GENOMIC DNA]</scope>
    <source>
        <strain evidence="4">DSM 1968</strain>
    </source>
</reference>
<dbReference type="GO" id="GO:0004143">
    <property type="term" value="F:ATP-dependent diacylglycerol kinase activity"/>
    <property type="evidence" value="ECO:0007669"/>
    <property type="project" value="InterPro"/>
</dbReference>
<feature type="transmembrane region" description="Helical" evidence="2">
    <location>
        <begin position="191"/>
        <end position="207"/>
    </location>
</feature>
<keyword evidence="4" id="KW-1185">Reference proteome</keyword>
<gene>
    <name evidence="3" type="ORF">ASCRUDRAFT_78327</name>
</gene>
<dbReference type="OrthoDB" id="5673at2759"/>
<dbReference type="PANTHER" id="PTHR31303">
    <property type="entry name" value="CTP-DEPENDENT DIACYLGLYCEROL KINASE 1"/>
    <property type="match status" value="1"/>
</dbReference>
<evidence type="ECO:0000256" key="1">
    <source>
        <dbReference type="SAM" id="MobiDB-lite"/>
    </source>
</evidence>
<dbReference type="EMBL" id="KV454501">
    <property type="protein sequence ID" value="ODV57870.1"/>
    <property type="molecule type" value="Genomic_DNA"/>
</dbReference>